<dbReference type="Pfam" id="PF13445">
    <property type="entry name" value="zf-RING_UBOX"/>
    <property type="match status" value="1"/>
</dbReference>
<evidence type="ECO:0000259" key="6">
    <source>
        <dbReference type="PROSITE" id="PS50089"/>
    </source>
</evidence>
<dbReference type="Proteomes" id="UP000694557">
    <property type="component" value="Unassembled WGS sequence"/>
</dbReference>
<dbReference type="GeneTree" id="ENSGT00940000174975"/>
<evidence type="ECO:0000256" key="4">
    <source>
        <dbReference type="PROSITE-ProRule" id="PRU00175"/>
    </source>
</evidence>
<protein>
    <submittedName>
        <fullName evidence="7">Uncharacterized LOC109880698</fullName>
    </submittedName>
</protein>
<evidence type="ECO:0000313" key="7">
    <source>
        <dbReference type="Ensembl" id="ENSOKIP00005051964.1"/>
    </source>
</evidence>
<dbReference type="Gene3D" id="3.30.40.10">
    <property type="entry name" value="Zinc/RING finger domain, C3HC4 (zinc finger)"/>
    <property type="match status" value="1"/>
</dbReference>
<keyword evidence="8" id="KW-1185">Reference proteome</keyword>
<dbReference type="SUPFAM" id="SSF57850">
    <property type="entry name" value="RING/U-box"/>
    <property type="match status" value="1"/>
</dbReference>
<dbReference type="InterPro" id="IPR001841">
    <property type="entry name" value="Znf_RING"/>
</dbReference>
<proteinExistence type="predicted"/>
<keyword evidence="5" id="KW-0472">Membrane</keyword>
<dbReference type="InterPro" id="IPR017907">
    <property type="entry name" value="Znf_RING_CS"/>
</dbReference>
<evidence type="ECO:0000256" key="1">
    <source>
        <dbReference type="ARBA" id="ARBA00022723"/>
    </source>
</evidence>
<accession>A0A8C7MG07</accession>
<dbReference type="InterPro" id="IPR027370">
    <property type="entry name" value="Znf-RING_euk"/>
</dbReference>
<name>A0A8C7MG07_ONCKI</name>
<keyword evidence="3" id="KW-0862">Zinc</keyword>
<gene>
    <name evidence="7" type="primary">LOC109880698</name>
</gene>
<dbReference type="Ensembl" id="ENSOKIT00005054886.1">
    <property type="protein sequence ID" value="ENSOKIP00005051964.1"/>
    <property type="gene ID" value="ENSOKIG00005021973.1"/>
</dbReference>
<dbReference type="PROSITE" id="PS00518">
    <property type="entry name" value="ZF_RING_1"/>
    <property type="match status" value="1"/>
</dbReference>
<feature type="transmembrane region" description="Helical" evidence="5">
    <location>
        <begin position="259"/>
        <end position="276"/>
    </location>
</feature>
<evidence type="ECO:0000256" key="2">
    <source>
        <dbReference type="ARBA" id="ARBA00022771"/>
    </source>
</evidence>
<dbReference type="GO" id="GO:0008270">
    <property type="term" value="F:zinc ion binding"/>
    <property type="evidence" value="ECO:0007669"/>
    <property type="project" value="UniProtKB-KW"/>
</dbReference>
<keyword evidence="5" id="KW-1133">Transmembrane helix</keyword>
<evidence type="ECO:0000256" key="3">
    <source>
        <dbReference type="ARBA" id="ARBA00022833"/>
    </source>
</evidence>
<feature type="transmembrane region" description="Helical" evidence="5">
    <location>
        <begin position="203"/>
        <end position="224"/>
    </location>
</feature>
<keyword evidence="2 4" id="KW-0863">Zinc-finger</keyword>
<feature type="transmembrane region" description="Helical" evidence="5">
    <location>
        <begin position="231"/>
        <end position="253"/>
    </location>
</feature>
<feature type="transmembrane region" description="Helical" evidence="5">
    <location>
        <begin position="94"/>
        <end position="114"/>
    </location>
</feature>
<feature type="domain" description="RING-type" evidence="6">
    <location>
        <begin position="10"/>
        <end position="49"/>
    </location>
</feature>
<reference evidence="7" key="1">
    <citation type="submission" date="2025-08" db="UniProtKB">
        <authorList>
            <consortium name="Ensembl"/>
        </authorList>
    </citation>
    <scope>IDENTIFICATION</scope>
</reference>
<sequence>MDSVLPELTCLVCLEILNDPHQFPCGHSYCLPCIHSMRHHNNYSCPECRREFTDNSDIVRNYRLANIANTFRKHQQRTEGKTVTGASETPGVSWLQLMIILLTIIALLKMYSLWKIADEDYQMQLEIHPSDLPNQVWSPLQPHTTFSPEQYKTPFLLLCYTVCVGFRENENNKRMEACLGCSIILSLFLFKVTQHGLFLPRVIWTLVSLLSLLLQILWLPLWVLWWFASTLLWLICLCVEFIMSCLLQVFAWLCNATYFIFNVLVCVCGIVYILNLEGRLT</sequence>
<keyword evidence="1" id="KW-0479">Metal-binding</keyword>
<dbReference type="PANTHER" id="PTHR25465:SF73">
    <property type="entry name" value="E3 UBIQUITIN_ISG15 LIGASE TRIM25 ISOFORM X1"/>
    <property type="match status" value="1"/>
</dbReference>
<dbReference type="InterPro" id="IPR051051">
    <property type="entry name" value="E3_ubiq-ligase_TRIM/RNF"/>
</dbReference>
<dbReference type="PANTHER" id="PTHR25465">
    <property type="entry name" value="B-BOX DOMAIN CONTAINING"/>
    <property type="match status" value="1"/>
</dbReference>
<dbReference type="SMART" id="SM00184">
    <property type="entry name" value="RING"/>
    <property type="match status" value="1"/>
</dbReference>
<evidence type="ECO:0000313" key="8">
    <source>
        <dbReference type="Proteomes" id="UP000694557"/>
    </source>
</evidence>
<dbReference type="InterPro" id="IPR013083">
    <property type="entry name" value="Znf_RING/FYVE/PHD"/>
</dbReference>
<organism evidence="7 8">
    <name type="scientific">Oncorhynchus kisutch</name>
    <name type="common">Coho salmon</name>
    <name type="synonym">Salmo kisutch</name>
    <dbReference type="NCBI Taxonomy" id="8019"/>
    <lineage>
        <taxon>Eukaryota</taxon>
        <taxon>Metazoa</taxon>
        <taxon>Chordata</taxon>
        <taxon>Craniata</taxon>
        <taxon>Vertebrata</taxon>
        <taxon>Euteleostomi</taxon>
        <taxon>Actinopterygii</taxon>
        <taxon>Neopterygii</taxon>
        <taxon>Teleostei</taxon>
        <taxon>Protacanthopterygii</taxon>
        <taxon>Salmoniformes</taxon>
        <taxon>Salmonidae</taxon>
        <taxon>Salmoninae</taxon>
        <taxon>Oncorhynchus</taxon>
    </lineage>
</organism>
<keyword evidence="5" id="KW-0812">Transmembrane</keyword>
<evidence type="ECO:0000256" key="5">
    <source>
        <dbReference type="SAM" id="Phobius"/>
    </source>
</evidence>
<dbReference type="PROSITE" id="PS50089">
    <property type="entry name" value="ZF_RING_2"/>
    <property type="match status" value="1"/>
</dbReference>
<reference evidence="7" key="2">
    <citation type="submission" date="2025-09" db="UniProtKB">
        <authorList>
            <consortium name="Ensembl"/>
        </authorList>
    </citation>
    <scope>IDENTIFICATION</scope>
</reference>
<dbReference type="AlphaFoldDB" id="A0A8C7MG07"/>
<feature type="transmembrane region" description="Helical" evidence="5">
    <location>
        <begin position="177"/>
        <end position="197"/>
    </location>
</feature>